<reference evidence="2 3" key="1">
    <citation type="journal article" date="2019" name="G3 (Bethesda)">
        <title>Sequencing of a Wild Apple (Malus baccata) Genome Unravels the Differences Between Cultivated and Wild Apple Species Regarding Disease Resistance and Cold Tolerance.</title>
        <authorList>
            <person name="Chen X."/>
        </authorList>
    </citation>
    <scope>NUCLEOTIDE SEQUENCE [LARGE SCALE GENOMIC DNA]</scope>
    <source>
        <strain evidence="3">cv. Shandingzi</strain>
        <tissue evidence="2">Leaves</tissue>
    </source>
</reference>
<dbReference type="Proteomes" id="UP000315295">
    <property type="component" value="Unassembled WGS sequence"/>
</dbReference>
<proteinExistence type="predicted"/>
<sequence>MVDTSVVASSRFTSPNPSSAVYKDSNIPPVYPIMTASPEVSTSDYKTMHHHHSQSINMPPSATANYAYEYTNPQHKQAFCTQHQAAPLPPQYQPMTPAAAAAAVALSEESKQQLPAYSADQTTQP</sequence>
<feature type="compositionally biased region" description="Polar residues" evidence="1">
    <location>
        <begin position="1"/>
        <end position="19"/>
    </location>
</feature>
<feature type="region of interest" description="Disordered" evidence="1">
    <location>
        <begin position="103"/>
        <end position="125"/>
    </location>
</feature>
<comment type="caution">
    <text evidence="2">The sequence shown here is derived from an EMBL/GenBank/DDBJ whole genome shotgun (WGS) entry which is preliminary data.</text>
</comment>
<name>A0A540L013_MALBA</name>
<feature type="region of interest" description="Disordered" evidence="1">
    <location>
        <begin position="1"/>
        <end position="25"/>
    </location>
</feature>
<protein>
    <submittedName>
        <fullName evidence="2">Uncharacterized protein</fullName>
    </submittedName>
</protein>
<organism evidence="2 3">
    <name type="scientific">Malus baccata</name>
    <name type="common">Siberian crab apple</name>
    <name type="synonym">Pyrus baccata</name>
    <dbReference type="NCBI Taxonomy" id="106549"/>
    <lineage>
        <taxon>Eukaryota</taxon>
        <taxon>Viridiplantae</taxon>
        <taxon>Streptophyta</taxon>
        <taxon>Embryophyta</taxon>
        <taxon>Tracheophyta</taxon>
        <taxon>Spermatophyta</taxon>
        <taxon>Magnoliopsida</taxon>
        <taxon>eudicotyledons</taxon>
        <taxon>Gunneridae</taxon>
        <taxon>Pentapetalae</taxon>
        <taxon>rosids</taxon>
        <taxon>fabids</taxon>
        <taxon>Rosales</taxon>
        <taxon>Rosaceae</taxon>
        <taxon>Amygdaloideae</taxon>
        <taxon>Maleae</taxon>
        <taxon>Malus</taxon>
    </lineage>
</organism>
<evidence type="ECO:0000313" key="2">
    <source>
        <dbReference type="EMBL" id="TQD79816.1"/>
    </source>
</evidence>
<dbReference type="EMBL" id="VIEB01000839">
    <property type="protein sequence ID" value="TQD79816.1"/>
    <property type="molecule type" value="Genomic_DNA"/>
</dbReference>
<feature type="compositionally biased region" description="Polar residues" evidence="1">
    <location>
        <begin position="112"/>
        <end position="125"/>
    </location>
</feature>
<keyword evidence="3" id="KW-1185">Reference proteome</keyword>
<dbReference type="AlphaFoldDB" id="A0A540L013"/>
<gene>
    <name evidence="2" type="ORF">C1H46_034625</name>
</gene>
<evidence type="ECO:0000313" key="3">
    <source>
        <dbReference type="Proteomes" id="UP000315295"/>
    </source>
</evidence>
<evidence type="ECO:0000256" key="1">
    <source>
        <dbReference type="SAM" id="MobiDB-lite"/>
    </source>
</evidence>
<accession>A0A540L013</accession>